<dbReference type="PANTHER" id="PTHR23050">
    <property type="entry name" value="CALCIUM BINDING PROTEIN"/>
    <property type="match status" value="1"/>
</dbReference>
<dbReference type="InterPro" id="IPR002048">
    <property type="entry name" value="EF_hand_dom"/>
</dbReference>
<dbReference type="PROSITE" id="PS50222">
    <property type="entry name" value="EF_HAND_2"/>
    <property type="match status" value="2"/>
</dbReference>
<feature type="domain" description="EF-hand" evidence="3">
    <location>
        <begin position="53"/>
        <end position="82"/>
    </location>
</feature>
<gene>
    <name evidence="4" type="ORF">GIB67_017620</name>
</gene>
<comment type="caution">
    <text evidence="4">The sequence shown here is derived from an EMBL/GenBank/DDBJ whole genome shotgun (WGS) entry which is preliminary data.</text>
</comment>
<keyword evidence="5" id="KW-1185">Reference proteome</keyword>
<keyword evidence="2" id="KW-0106">Calcium</keyword>
<dbReference type="InterPro" id="IPR050145">
    <property type="entry name" value="Centrin_CML-like"/>
</dbReference>
<dbReference type="AlphaFoldDB" id="A0A7J7LN82"/>
<keyword evidence="1" id="KW-0677">Repeat</keyword>
<evidence type="ECO:0000256" key="1">
    <source>
        <dbReference type="ARBA" id="ARBA00022737"/>
    </source>
</evidence>
<dbReference type="OrthoDB" id="26525at2759"/>
<dbReference type="GO" id="GO:0005509">
    <property type="term" value="F:calcium ion binding"/>
    <property type="evidence" value="ECO:0007669"/>
    <property type="project" value="InterPro"/>
</dbReference>
<evidence type="ECO:0000313" key="5">
    <source>
        <dbReference type="Proteomes" id="UP000541444"/>
    </source>
</evidence>
<dbReference type="EMBL" id="JACGCM010002156">
    <property type="protein sequence ID" value="KAF6144012.1"/>
    <property type="molecule type" value="Genomic_DNA"/>
</dbReference>
<feature type="domain" description="EF-hand" evidence="3">
    <location>
        <begin position="11"/>
        <end position="46"/>
    </location>
</feature>
<dbReference type="SUPFAM" id="SSF47473">
    <property type="entry name" value="EF-hand"/>
    <property type="match status" value="1"/>
</dbReference>
<dbReference type="Proteomes" id="UP000541444">
    <property type="component" value="Unassembled WGS sequence"/>
</dbReference>
<protein>
    <recommendedName>
        <fullName evidence="3">EF-hand domain-containing protein</fullName>
    </recommendedName>
</protein>
<dbReference type="Pfam" id="PF13202">
    <property type="entry name" value="EF-hand_5"/>
    <property type="match status" value="1"/>
</dbReference>
<dbReference type="InterPro" id="IPR011992">
    <property type="entry name" value="EF-hand-dom_pair"/>
</dbReference>
<proteinExistence type="predicted"/>
<evidence type="ECO:0000259" key="3">
    <source>
        <dbReference type="PROSITE" id="PS50222"/>
    </source>
</evidence>
<dbReference type="PROSITE" id="PS00018">
    <property type="entry name" value="EF_HAND_1"/>
    <property type="match status" value="2"/>
</dbReference>
<dbReference type="CDD" id="cd00051">
    <property type="entry name" value="EFh"/>
    <property type="match status" value="1"/>
</dbReference>
<sequence>MRSQIPPNYEMSVDEFKAWLSKFDADGDGSISRDELRQALRSLHTWFGWWKTRQVMKDVDTNNNGRIDNKELEKLVNSAQQHLNMKINESGW</sequence>
<evidence type="ECO:0000256" key="2">
    <source>
        <dbReference type="ARBA" id="ARBA00022837"/>
    </source>
</evidence>
<name>A0A7J7LN82_9MAGN</name>
<organism evidence="4 5">
    <name type="scientific">Kingdonia uniflora</name>
    <dbReference type="NCBI Taxonomy" id="39325"/>
    <lineage>
        <taxon>Eukaryota</taxon>
        <taxon>Viridiplantae</taxon>
        <taxon>Streptophyta</taxon>
        <taxon>Embryophyta</taxon>
        <taxon>Tracheophyta</taxon>
        <taxon>Spermatophyta</taxon>
        <taxon>Magnoliopsida</taxon>
        <taxon>Ranunculales</taxon>
        <taxon>Circaeasteraceae</taxon>
        <taxon>Kingdonia</taxon>
    </lineage>
</organism>
<reference evidence="4 5" key="1">
    <citation type="journal article" date="2020" name="IScience">
        <title>Genome Sequencing of the Endangered Kingdonia uniflora (Circaeasteraceae, Ranunculales) Reveals Potential Mechanisms of Evolutionary Specialization.</title>
        <authorList>
            <person name="Sun Y."/>
            <person name="Deng T."/>
            <person name="Zhang A."/>
            <person name="Moore M.J."/>
            <person name="Landis J.B."/>
            <person name="Lin N."/>
            <person name="Zhang H."/>
            <person name="Zhang X."/>
            <person name="Huang J."/>
            <person name="Zhang X."/>
            <person name="Sun H."/>
            <person name="Wang H."/>
        </authorList>
    </citation>
    <scope>NUCLEOTIDE SEQUENCE [LARGE SCALE GENOMIC DNA]</scope>
    <source>
        <strain evidence="4">TB1705</strain>
        <tissue evidence="4">Leaf</tissue>
    </source>
</reference>
<dbReference type="Pfam" id="PF13405">
    <property type="entry name" value="EF-hand_6"/>
    <property type="match status" value="1"/>
</dbReference>
<dbReference type="InterPro" id="IPR018247">
    <property type="entry name" value="EF_Hand_1_Ca_BS"/>
</dbReference>
<accession>A0A7J7LN82</accession>
<dbReference type="Gene3D" id="1.10.238.10">
    <property type="entry name" value="EF-hand"/>
    <property type="match status" value="1"/>
</dbReference>
<dbReference type="SMART" id="SM00054">
    <property type="entry name" value="EFh"/>
    <property type="match status" value="2"/>
</dbReference>
<evidence type="ECO:0000313" key="4">
    <source>
        <dbReference type="EMBL" id="KAF6144012.1"/>
    </source>
</evidence>